<dbReference type="PROSITE" id="PS51826">
    <property type="entry name" value="PSBD"/>
    <property type="match status" value="1"/>
</dbReference>
<feature type="domain" description="Peripheral subunit-binding (PSBD)" evidence="3">
    <location>
        <begin position="593"/>
        <end position="631"/>
    </location>
</feature>
<evidence type="ECO:0000313" key="5">
    <source>
        <dbReference type="Proteomes" id="UP001516023"/>
    </source>
</evidence>
<sequence>MIFTITAVIIASAGIRVNGFSVSSFVPSFCCAHPGRVLGAQAVSLTVLKASPDDPYASLLKKLSEAPHSQESIATPSIDSANYDTLRDTVLSTLKAANDPVPTSADVSNILPNRAEISSYLNTNSLKTEAHSTFMADAQVKLSVLQQELNDIKTSHDDSYGFDITHLSASLNKALDVSIHAAEQATEYSLAAVAGSVNTETISHIIAHTHSKLAALEQQVHDKSNAPSENTEVDLTQLYAALNDALDASFHAAEKAAVSSLAVVAGSIDTEAISQIMAQTQSKFSTLERQLHDIRTAPPASNDADLTQFYAALNEARDVSNNVAKYASTSSSAVTDALLQFNIALGHSMSNIDLGAMMPSEMDDLIRRQTAVVLDGPMQDLEGVIMNWNRAWVQSLMNGFDRKFNGFSLENAFSSDTSVVMAIYGLLAFMLGYSQNVGAAEEGKLSSEEKLVNNNGEMKRAVTTPTTTLNVLSHDTTEKLAFQPANEIVSDALANKPTAVSESAKVKRGSFSSVDYDAAARLAYKESGLDVNFYVFRSLYLAEAAAMVAKKNPYLKRSSELGNSLVSAEANAATRLAYQASEKSCPDFPNPPLVSPLARSLAEEMGLELTRIGAGSGKNGRILAEDVRNFKSKMEQAKAAISQEAQIFSAANA</sequence>
<feature type="signal peptide" evidence="2">
    <location>
        <begin position="1"/>
        <end position="19"/>
    </location>
</feature>
<dbReference type="Gene3D" id="4.10.320.10">
    <property type="entry name" value="E3-binding domain"/>
    <property type="match status" value="1"/>
</dbReference>
<proteinExistence type="inferred from homology"/>
<comment type="similarity">
    <text evidence="1">Belongs to the 2-oxoacid dehydrogenase family.</text>
</comment>
<evidence type="ECO:0000259" key="3">
    <source>
        <dbReference type="PROSITE" id="PS51826"/>
    </source>
</evidence>
<dbReference type="InterPro" id="IPR004167">
    <property type="entry name" value="PSBD"/>
</dbReference>
<gene>
    <name evidence="4" type="ORF">HJC23_004628</name>
</gene>
<evidence type="ECO:0000256" key="1">
    <source>
        <dbReference type="ARBA" id="ARBA00007317"/>
    </source>
</evidence>
<dbReference type="InterPro" id="IPR036625">
    <property type="entry name" value="E3-bd_dom_sf"/>
</dbReference>
<reference evidence="4 5" key="1">
    <citation type="journal article" date="2020" name="G3 (Bethesda)">
        <title>Improved Reference Genome for Cyclotella cryptica CCMP332, a Model for Cell Wall Morphogenesis, Salinity Adaptation, and Lipid Production in Diatoms (Bacillariophyta).</title>
        <authorList>
            <person name="Roberts W.R."/>
            <person name="Downey K.M."/>
            <person name="Ruck E.C."/>
            <person name="Traller J.C."/>
            <person name="Alverson A.J."/>
        </authorList>
    </citation>
    <scope>NUCLEOTIDE SEQUENCE [LARGE SCALE GENOMIC DNA]</scope>
    <source>
        <strain evidence="4 5">CCMP332</strain>
    </source>
</reference>
<evidence type="ECO:0000313" key="4">
    <source>
        <dbReference type="EMBL" id="KAL3798840.1"/>
    </source>
</evidence>
<dbReference type="SUPFAM" id="SSF47005">
    <property type="entry name" value="Peripheral subunit-binding domain of 2-oxo acid dehydrogenase complex"/>
    <property type="match status" value="1"/>
</dbReference>
<keyword evidence="5" id="KW-1185">Reference proteome</keyword>
<name>A0ABD3QMB9_9STRA</name>
<feature type="chain" id="PRO_5044818494" description="Peripheral subunit-binding (PSBD) domain-containing protein" evidence="2">
    <location>
        <begin position="20"/>
        <end position="653"/>
    </location>
</feature>
<protein>
    <recommendedName>
        <fullName evidence="3">Peripheral subunit-binding (PSBD) domain-containing protein</fullName>
    </recommendedName>
</protein>
<accession>A0ABD3QMB9</accession>
<comment type="caution">
    <text evidence="4">The sequence shown here is derived from an EMBL/GenBank/DDBJ whole genome shotgun (WGS) entry which is preliminary data.</text>
</comment>
<dbReference type="EMBL" id="JABMIG020000043">
    <property type="protein sequence ID" value="KAL3798840.1"/>
    <property type="molecule type" value="Genomic_DNA"/>
</dbReference>
<dbReference type="AlphaFoldDB" id="A0ABD3QMB9"/>
<organism evidence="4 5">
    <name type="scientific">Cyclotella cryptica</name>
    <dbReference type="NCBI Taxonomy" id="29204"/>
    <lineage>
        <taxon>Eukaryota</taxon>
        <taxon>Sar</taxon>
        <taxon>Stramenopiles</taxon>
        <taxon>Ochrophyta</taxon>
        <taxon>Bacillariophyta</taxon>
        <taxon>Coscinodiscophyceae</taxon>
        <taxon>Thalassiosirophycidae</taxon>
        <taxon>Stephanodiscales</taxon>
        <taxon>Stephanodiscaceae</taxon>
        <taxon>Cyclotella</taxon>
    </lineage>
</organism>
<evidence type="ECO:0000256" key="2">
    <source>
        <dbReference type="SAM" id="SignalP"/>
    </source>
</evidence>
<dbReference type="Pfam" id="PF02817">
    <property type="entry name" value="E3_binding"/>
    <property type="match status" value="1"/>
</dbReference>
<dbReference type="Proteomes" id="UP001516023">
    <property type="component" value="Unassembled WGS sequence"/>
</dbReference>
<keyword evidence="2" id="KW-0732">Signal</keyword>